<reference evidence="2" key="1">
    <citation type="journal article" date="2022" name="Mol. Ecol. Resour.">
        <title>The genomes of chicory, endive, great burdock and yacon provide insights into Asteraceae palaeo-polyploidization history and plant inulin production.</title>
        <authorList>
            <person name="Fan W."/>
            <person name="Wang S."/>
            <person name="Wang H."/>
            <person name="Wang A."/>
            <person name="Jiang F."/>
            <person name="Liu H."/>
            <person name="Zhao H."/>
            <person name="Xu D."/>
            <person name="Zhang Y."/>
        </authorList>
    </citation>
    <scope>NUCLEOTIDE SEQUENCE [LARGE SCALE GENOMIC DNA]</scope>
    <source>
        <strain evidence="2">cv. Niubang</strain>
    </source>
</reference>
<sequence>MGFSCDLCRGVGSSDQWLYRCVSCQFDVHLHCASVKMPHPPPPPPLQHHHSFPNQFVAPPLAAQPLTRSMSVGHVQRYTQPLQTPAPVGVHSYRQAPHPPAPVGVQSYRLPQQPPAPVVGVQSYQLPQQPPAPVGVQSYPLPQQPPAPVGVQSYRLPQQPPAPVGVQSYQLPPQPPAPVGVQSYRLPPQPALPTLNIGLASGLGTAMVTRFVEGTMQQLGQNFIQDLTGGGGGSGGDICGDGGDMLLEIIQQDQKGVPYFNETNSVKALVSIHS</sequence>
<keyword evidence="2" id="KW-1185">Reference proteome</keyword>
<protein>
    <submittedName>
        <fullName evidence="1">Uncharacterized protein</fullName>
    </submittedName>
</protein>
<comment type="caution">
    <text evidence="1">The sequence shown here is derived from an EMBL/GenBank/DDBJ whole genome shotgun (WGS) entry which is preliminary data.</text>
</comment>
<name>A0ACB8YIM3_ARCLA</name>
<organism evidence="1 2">
    <name type="scientific">Arctium lappa</name>
    <name type="common">Greater burdock</name>
    <name type="synonym">Lappa major</name>
    <dbReference type="NCBI Taxonomy" id="4217"/>
    <lineage>
        <taxon>Eukaryota</taxon>
        <taxon>Viridiplantae</taxon>
        <taxon>Streptophyta</taxon>
        <taxon>Embryophyta</taxon>
        <taxon>Tracheophyta</taxon>
        <taxon>Spermatophyta</taxon>
        <taxon>Magnoliopsida</taxon>
        <taxon>eudicotyledons</taxon>
        <taxon>Gunneridae</taxon>
        <taxon>Pentapetalae</taxon>
        <taxon>asterids</taxon>
        <taxon>campanulids</taxon>
        <taxon>Asterales</taxon>
        <taxon>Asteraceae</taxon>
        <taxon>Carduoideae</taxon>
        <taxon>Cardueae</taxon>
        <taxon>Arctiinae</taxon>
        <taxon>Arctium</taxon>
    </lineage>
</organism>
<proteinExistence type="predicted"/>
<gene>
    <name evidence="1" type="ORF">L6452_34159</name>
</gene>
<dbReference type="EMBL" id="CM042058">
    <property type="protein sequence ID" value="KAI3684930.1"/>
    <property type="molecule type" value="Genomic_DNA"/>
</dbReference>
<evidence type="ECO:0000313" key="1">
    <source>
        <dbReference type="EMBL" id="KAI3684930.1"/>
    </source>
</evidence>
<evidence type="ECO:0000313" key="2">
    <source>
        <dbReference type="Proteomes" id="UP001055879"/>
    </source>
</evidence>
<accession>A0ACB8YIM3</accession>
<dbReference type="Proteomes" id="UP001055879">
    <property type="component" value="Linkage Group LG12"/>
</dbReference>
<reference evidence="1 2" key="2">
    <citation type="journal article" date="2022" name="Mol. Ecol. Resour.">
        <title>The genomes of chicory, endive, great burdock and yacon provide insights into Asteraceae paleo-polyploidization history and plant inulin production.</title>
        <authorList>
            <person name="Fan W."/>
            <person name="Wang S."/>
            <person name="Wang H."/>
            <person name="Wang A."/>
            <person name="Jiang F."/>
            <person name="Liu H."/>
            <person name="Zhao H."/>
            <person name="Xu D."/>
            <person name="Zhang Y."/>
        </authorList>
    </citation>
    <scope>NUCLEOTIDE SEQUENCE [LARGE SCALE GENOMIC DNA]</scope>
    <source>
        <strain evidence="2">cv. Niubang</strain>
    </source>
</reference>